<accession>A0ABN6L607</accession>
<sequence>MKFIPEYFKRVIRFCYYRNERNKVYRERLIRKNQNKQLQLQYSSEIEKLIIFVVGGASWFTGKDEISGGIMSIASIYEETVKLKEIHCAEVIMVTSPDAHLLLKHTQFPNDIPLYRFNQLSFFSNLHEVTIHIPEYMFKPLLIEKLRQKLSPIKVNQFHLNILNQRIDIMPTPEVINSIRGKGYYVTQTTAHEQYSNIEIREKYGVPLHKLSVYATPERYDFRPYSEKEDIILVSPDMGELKDLILEKIKRELPRFEVIIISGITYMKYLELIQRAKYMITLGEGLDFYFIETVFSGGVSFAVYNQDFFTPSFEHLNGVFDSYQSMVEKIDDVINKAETDLNYFQDTNGQQFEACHKIYNGDFYKQNLIDFYTTDYLFP</sequence>
<dbReference type="EMBL" id="AP025292">
    <property type="protein sequence ID" value="BDC98607.1"/>
    <property type="molecule type" value="Genomic_DNA"/>
</dbReference>
<reference evidence="1 2" key="1">
    <citation type="submission" date="2021-12" db="EMBL/GenBank/DDBJ databases">
        <title>Genome sequencing of bacteria with rrn-lacking chromosome and rrn-plasmid.</title>
        <authorList>
            <person name="Anda M."/>
            <person name="Iwasaki W."/>
        </authorList>
    </citation>
    <scope>NUCLEOTIDE SEQUENCE [LARGE SCALE GENOMIC DNA]</scope>
    <source>
        <strain evidence="1 2">NBRC 101262</strain>
    </source>
</reference>
<proteinExistence type="predicted"/>
<protein>
    <recommendedName>
        <fullName evidence="3">Glycosyltransferase family 1 protein</fullName>
    </recommendedName>
</protein>
<keyword evidence="2" id="KW-1185">Reference proteome</keyword>
<gene>
    <name evidence="1" type="ORF">PEPS_08880</name>
</gene>
<evidence type="ECO:0008006" key="3">
    <source>
        <dbReference type="Google" id="ProtNLM"/>
    </source>
</evidence>
<evidence type="ECO:0000313" key="1">
    <source>
        <dbReference type="EMBL" id="BDC98607.1"/>
    </source>
</evidence>
<organism evidence="1 2">
    <name type="scientific">Persicobacter psychrovividus</name>
    <dbReference type="NCBI Taxonomy" id="387638"/>
    <lineage>
        <taxon>Bacteria</taxon>
        <taxon>Pseudomonadati</taxon>
        <taxon>Bacteroidota</taxon>
        <taxon>Cytophagia</taxon>
        <taxon>Cytophagales</taxon>
        <taxon>Persicobacteraceae</taxon>
        <taxon>Persicobacter</taxon>
    </lineage>
</organism>
<dbReference type="Proteomes" id="UP001354989">
    <property type="component" value="Chromosome"/>
</dbReference>
<evidence type="ECO:0000313" key="2">
    <source>
        <dbReference type="Proteomes" id="UP001354989"/>
    </source>
</evidence>
<name>A0ABN6L607_9BACT</name>